<dbReference type="Proteomes" id="UP000322234">
    <property type="component" value="Unassembled WGS sequence"/>
</dbReference>
<accession>A0A6B0S4T3</accession>
<protein>
    <submittedName>
        <fullName evidence="3">Uncharacterized protein</fullName>
    </submittedName>
</protein>
<evidence type="ECO:0000313" key="3">
    <source>
        <dbReference type="EMBL" id="MXQ96451.1"/>
    </source>
</evidence>
<feature type="region of interest" description="Disordered" evidence="1">
    <location>
        <begin position="39"/>
        <end position="79"/>
    </location>
</feature>
<dbReference type="AlphaFoldDB" id="A0A6B0S4T3"/>
<comment type="caution">
    <text evidence="3">The sequence shown here is derived from an EMBL/GenBank/DDBJ whole genome shotgun (WGS) entry which is preliminary data.</text>
</comment>
<reference evidence="3" key="1">
    <citation type="submission" date="2019-10" db="EMBL/GenBank/DDBJ databases">
        <title>The sequence and de novo assembly of the wild yak genome.</title>
        <authorList>
            <person name="Liu Y."/>
        </authorList>
    </citation>
    <scope>NUCLEOTIDE SEQUENCE [LARGE SCALE GENOMIC DNA]</scope>
    <source>
        <strain evidence="3">WY2019</strain>
    </source>
</reference>
<keyword evidence="2" id="KW-0732">Signal</keyword>
<sequence>MVAGAGGGCAQAGAVRRGLLALLLAVSAPLWLQAEELGEWSASGGRRAGPGGTARGGKSESQPAPGVPLSPADGGSGQK</sequence>
<feature type="chain" id="PRO_5025493355" evidence="2">
    <location>
        <begin position="35"/>
        <end position="79"/>
    </location>
</feature>
<keyword evidence="4" id="KW-1185">Reference proteome</keyword>
<dbReference type="EMBL" id="VBQZ03000163">
    <property type="protein sequence ID" value="MXQ96451.1"/>
    <property type="molecule type" value="Genomic_DNA"/>
</dbReference>
<evidence type="ECO:0000313" key="4">
    <source>
        <dbReference type="Proteomes" id="UP000322234"/>
    </source>
</evidence>
<gene>
    <name evidence="3" type="ORF">E5288_WYG003417</name>
</gene>
<feature type="signal peptide" evidence="2">
    <location>
        <begin position="1"/>
        <end position="34"/>
    </location>
</feature>
<evidence type="ECO:0000256" key="2">
    <source>
        <dbReference type="SAM" id="SignalP"/>
    </source>
</evidence>
<evidence type="ECO:0000256" key="1">
    <source>
        <dbReference type="SAM" id="MobiDB-lite"/>
    </source>
</evidence>
<proteinExistence type="predicted"/>
<organism evidence="3 4">
    <name type="scientific">Bos mutus</name>
    <name type="common">wild yak</name>
    <dbReference type="NCBI Taxonomy" id="72004"/>
    <lineage>
        <taxon>Eukaryota</taxon>
        <taxon>Metazoa</taxon>
        <taxon>Chordata</taxon>
        <taxon>Craniata</taxon>
        <taxon>Vertebrata</taxon>
        <taxon>Euteleostomi</taxon>
        <taxon>Mammalia</taxon>
        <taxon>Eutheria</taxon>
        <taxon>Laurasiatheria</taxon>
        <taxon>Artiodactyla</taxon>
        <taxon>Ruminantia</taxon>
        <taxon>Pecora</taxon>
        <taxon>Bovidae</taxon>
        <taxon>Bovinae</taxon>
        <taxon>Bos</taxon>
    </lineage>
</organism>
<name>A0A6B0S4T3_9CETA</name>
<feature type="compositionally biased region" description="Gly residues" evidence="1">
    <location>
        <begin position="46"/>
        <end position="55"/>
    </location>
</feature>